<proteinExistence type="predicted"/>
<dbReference type="OrthoDB" id="2018869at2759"/>
<dbReference type="InterPro" id="IPR056657">
    <property type="entry name" value="DUF7755"/>
</dbReference>
<keyword evidence="1" id="KW-0812">Transmembrane</keyword>
<dbReference type="Pfam" id="PF24938">
    <property type="entry name" value="DUF7755"/>
    <property type="match status" value="1"/>
</dbReference>
<evidence type="ECO:0000256" key="1">
    <source>
        <dbReference type="SAM" id="Phobius"/>
    </source>
</evidence>
<keyword evidence="4" id="KW-1185">Reference proteome</keyword>
<feature type="transmembrane region" description="Helical" evidence="1">
    <location>
        <begin position="254"/>
        <end position="273"/>
    </location>
</feature>
<gene>
    <name evidence="3" type="ORF">CEUSTIGMA_g9292.t1</name>
</gene>
<keyword evidence="1" id="KW-1133">Transmembrane helix</keyword>
<dbReference type="EMBL" id="BEGY01000071">
    <property type="protein sequence ID" value="GAX81864.1"/>
    <property type="molecule type" value="Genomic_DNA"/>
</dbReference>
<evidence type="ECO:0000313" key="3">
    <source>
        <dbReference type="EMBL" id="GAX81864.1"/>
    </source>
</evidence>
<sequence>MHSTNFVLYRDILRTFDTTKLTTSSARVAARKSVFIIYKHVQNHGCSLRTQFAKDLFSVIPRELHNCSSSHESGRREQQPLTTYSLRIHTSSARGAALSDKYSAINILLVGVSGRSGVLHRLSTVADYVLVAASYGSTAATSGRLRFQEASVDEISFSAPDVGPLAGVLVGIETGTWVPQEINVHSSCTGIIDRFMCKEKVGERAGEGAVWLTSVPEGLRVYGSGETATVVSKGQSDSIRQASMTSYELLKQRLIVTTLIITGAGGVVSGILFGGAEAALFYTSGGAISILYQWLLQQGVDAAVPTGITSDASQAQNSLTVDQPGLIPSVGDRVQRFFGQPVLRLGLLAMAASFAASNAFYTSDPDSGTGVLAETAKSSGYCIGLDCYVHTSSPEGARRLLLGLLGFMSYKVAVFVEAFRQPLGPLEVIKDGEADSMT</sequence>
<evidence type="ECO:0000313" key="4">
    <source>
        <dbReference type="Proteomes" id="UP000232323"/>
    </source>
</evidence>
<dbReference type="Proteomes" id="UP000232323">
    <property type="component" value="Unassembled WGS sequence"/>
</dbReference>
<evidence type="ECO:0000259" key="2">
    <source>
        <dbReference type="Pfam" id="PF24938"/>
    </source>
</evidence>
<dbReference type="PANTHER" id="PTHR36330">
    <property type="entry name" value="LIPASE/LIPOOXYGENASE, PLAT/LH2 FAMILY PROTEIN"/>
    <property type="match status" value="1"/>
</dbReference>
<accession>A0A250XFK7</accession>
<dbReference type="AlphaFoldDB" id="A0A250XFK7"/>
<name>A0A250XFK7_9CHLO</name>
<dbReference type="PANTHER" id="PTHR36330:SF2">
    <property type="entry name" value="LIPASE_LIPOOXYGENASE, PLAT_LH2 FAMILY PROTEIN"/>
    <property type="match status" value="1"/>
</dbReference>
<organism evidence="3 4">
    <name type="scientific">Chlamydomonas eustigma</name>
    <dbReference type="NCBI Taxonomy" id="1157962"/>
    <lineage>
        <taxon>Eukaryota</taxon>
        <taxon>Viridiplantae</taxon>
        <taxon>Chlorophyta</taxon>
        <taxon>core chlorophytes</taxon>
        <taxon>Chlorophyceae</taxon>
        <taxon>CS clade</taxon>
        <taxon>Chlamydomonadales</taxon>
        <taxon>Chlamydomonadaceae</taxon>
        <taxon>Chlamydomonas</taxon>
    </lineage>
</organism>
<keyword evidence="1" id="KW-0472">Membrane</keyword>
<comment type="caution">
    <text evidence="3">The sequence shown here is derived from an EMBL/GenBank/DDBJ whole genome shotgun (WGS) entry which is preliminary data.</text>
</comment>
<reference evidence="3 4" key="1">
    <citation type="submission" date="2017-08" db="EMBL/GenBank/DDBJ databases">
        <title>Acidophilic green algal genome provides insights into adaptation to an acidic environment.</title>
        <authorList>
            <person name="Hirooka S."/>
            <person name="Hirose Y."/>
            <person name="Kanesaki Y."/>
            <person name="Higuchi S."/>
            <person name="Fujiwara T."/>
            <person name="Onuma R."/>
            <person name="Era A."/>
            <person name="Ohbayashi R."/>
            <person name="Uzuka A."/>
            <person name="Nozaki H."/>
            <person name="Yoshikawa H."/>
            <person name="Miyagishima S.Y."/>
        </authorList>
    </citation>
    <scope>NUCLEOTIDE SEQUENCE [LARGE SCALE GENOMIC DNA]</scope>
    <source>
        <strain evidence="3 4">NIES-2499</strain>
    </source>
</reference>
<protein>
    <recommendedName>
        <fullName evidence="2">DUF7755 domain-containing protein</fullName>
    </recommendedName>
</protein>
<dbReference type="Gene3D" id="2.60.60.20">
    <property type="entry name" value="PLAT/LH2 domain"/>
    <property type="match status" value="1"/>
</dbReference>
<feature type="domain" description="DUF7755" evidence="2">
    <location>
        <begin position="83"/>
        <end position="185"/>
    </location>
</feature>